<name>A0A811BSL0_9VIRU</name>
<reference evidence="1" key="1">
    <citation type="submission" date="2021-04" db="EMBL/GenBank/DDBJ databases">
        <title>Draft Genome Sequence of Pandoravirus japonicus, Isolated from the Sabaishi River of Niigata, Japan.</title>
        <authorList>
            <person name="Hosokawa N."/>
            <person name="Takahashi H."/>
            <person name="Aoki K."/>
            <person name="Takemura M."/>
        </authorList>
    </citation>
    <scope>NUCLEOTIDE SEQUENCE</scope>
</reference>
<accession>A0A811BSL0</accession>
<dbReference type="Proteomes" id="UP001253637">
    <property type="component" value="Segment"/>
</dbReference>
<proteinExistence type="predicted"/>
<evidence type="ECO:0000313" key="1">
    <source>
        <dbReference type="EMBL" id="BCU03852.1"/>
    </source>
</evidence>
<evidence type="ECO:0000313" key="2">
    <source>
        <dbReference type="Proteomes" id="UP001253637"/>
    </source>
</evidence>
<organism evidence="1 2">
    <name type="scientific">Pandoravirus japonicus</name>
    <dbReference type="NCBI Taxonomy" id="2823154"/>
    <lineage>
        <taxon>Viruses</taxon>
        <taxon>Pandoravirus</taxon>
    </lineage>
</organism>
<sequence length="98" mass="10991">MVGRPAKAHSRPAHRGFVGAQGIHVCQTKQENKKEKPRQLLGGVRESNLICAFRPRSECEPKHKCSPCARVVLVFGLRPEQLGFMPTTFAFVLGLWCY</sequence>
<protein>
    <submittedName>
        <fullName evidence="1">Uncharacterized protein</fullName>
    </submittedName>
</protein>
<dbReference type="EMBL" id="LC625835">
    <property type="protein sequence ID" value="BCU03852.1"/>
    <property type="molecule type" value="Genomic_DNA"/>
</dbReference>